<sequence>MEQPAPRALKCNQQKAVENSQRHASRPGDDEAYDLLLIRYLVEPVIRVSLVCRAIGRALLLSKEV</sequence>
<dbReference type="KEGG" id="pdio:PDMSB3_1219"/>
<dbReference type="EMBL" id="LR699553">
    <property type="protein sequence ID" value="VVD27681.1"/>
    <property type="molecule type" value="Genomic_DNA"/>
</dbReference>
<accession>A0A5Q4Z8K0</accession>
<proteinExistence type="predicted"/>
<organism evidence="2 3">
    <name type="scientific">Paraburkholderia dioscoreae</name>
    <dbReference type="NCBI Taxonomy" id="2604047"/>
    <lineage>
        <taxon>Bacteria</taxon>
        <taxon>Pseudomonadati</taxon>
        <taxon>Pseudomonadota</taxon>
        <taxon>Betaproteobacteria</taxon>
        <taxon>Burkholderiales</taxon>
        <taxon>Burkholderiaceae</taxon>
        <taxon>Paraburkholderia</taxon>
    </lineage>
</organism>
<protein>
    <submittedName>
        <fullName evidence="2">Uncharacterized protein</fullName>
    </submittedName>
</protein>
<evidence type="ECO:0000256" key="1">
    <source>
        <dbReference type="SAM" id="MobiDB-lite"/>
    </source>
</evidence>
<dbReference type="Proteomes" id="UP000325811">
    <property type="component" value="Chromosome I"/>
</dbReference>
<evidence type="ECO:0000313" key="2">
    <source>
        <dbReference type="EMBL" id="VVD27681.1"/>
    </source>
</evidence>
<reference evidence="2 3" key="1">
    <citation type="submission" date="2019-08" db="EMBL/GenBank/DDBJ databases">
        <authorList>
            <person name="Herpell B J."/>
        </authorList>
    </citation>
    <scope>NUCLEOTIDE SEQUENCE [LARGE SCALE GENOMIC DNA]</scope>
    <source>
        <strain evidence="3">Msb3</strain>
    </source>
</reference>
<gene>
    <name evidence="2" type="ORF">PDMSB3_1219</name>
</gene>
<keyword evidence="3" id="KW-1185">Reference proteome</keyword>
<evidence type="ECO:0000313" key="3">
    <source>
        <dbReference type="Proteomes" id="UP000325811"/>
    </source>
</evidence>
<feature type="region of interest" description="Disordered" evidence="1">
    <location>
        <begin position="1"/>
        <end position="28"/>
    </location>
</feature>
<dbReference type="AlphaFoldDB" id="A0A5Q4Z8K0"/>
<name>A0A5Q4Z8K0_9BURK</name>